<reference evidence="2 3" key="1">
    <citation type="submission" date="2015-07" db="EMBL/GenBank/DDBJ databases">
        <authorList>
            <person name="Ju K.-S."/>
            <person name="Doroghazi J.R."/>
            <person name="Metcalf W.W."/>
        </authorList>
    </citation>
    <scope>NUCLEOTIDE SEQUENCE [LARGE SCALE GENOMIC DNA]</scope>
    <source>
        <strain evidence="2 3">NRRL B-3589</strain>
    </source>
</reference>
<dbReference type="EMBL" id="LGUT01002292">
    <property type="protein sequence ID" value="KOG87344.1"/>
    <property type="molecule type" value="Genomic_DNA"/>
</dbReference>
<dbReference type="PROSITE" id="PS51664">
    <property type="entry name" value="YCAO"/>
    <property type="match status" value="1"/>
</dbReference>
<dbReference type="Pfam" id="PF02624">
    <property type="entry name" value="YcaO"/>
    <property type="match status" value="1"/>
</dbReference>
<proteinExistence type="predicted"/>
<evidence type="ECO:0000259" key="1">
    <source>
        <dbReference type="PROSITE" id="PS51664"/>
    </source>
</evidence>
<dbReference type="Gene3D" id="3.40.50.720">
    <property type="entry name" value="NAD(P)-binding Rossmann-like Domain"/>
    <property type="match status" value="1"/>
</dbReference>
<dbReference type="InterPro" id="IPR027624">
    <property type="entry name" value="TOMM_cyclo_SagD"/>
</dbReference>
<sequence length="605" mass="66633">VVPLGTADALDPARDPFAADRARATVHVTPQAILVGPWGTNDDGEAAPGCGHCLAMRWQRLRPKYEREALEFGAPPHADGAWPVLTAYLVDAVRLAHQGTVEAGAVGGGPRVTRVDLRTLETRTFPLLADPLCPSCARHGTRDDSPRDLALTSRTKPSPAAYRLRRPESYGLDADALANPVCGVLGTGTAMNVMSPTTAPVSGRVMMRGHAGLTDLTWSGQANSYGESRNLAFLEGLERYAGTRRRHREDVLVEAYDAVADRALDPRDVGMYGPRTYEHDPMLTPFDPARPIPWVWGYSLRDERPLLVPSRLAYYSSGAEGDNFVFECSNGCASGGSLEEAVLFGMLELIERDAFLLGWYGGAELPGIDISDTEDTELRTMVDRADLHGYDLRVFDNRIDLRVPVATAVAVRRDGGDGALSFAAGASMDPATAVRAAVSETLTYIPELPLRVSTRREETVAMTRDYHKVLQLRDHAALFALPEMAEHAQCYLRPMTARPEEEVYRSWREEGPRSTELLDDVRYCRDELVRAGYDVIVVDQTSPEQEALGLRTVCVIVPGLLPIDFGWARQRALHMPRTRTAFRRAGWRADDLTEAELHKVPHPFP</sequence>
<dbReference type="InterPro" id="IPR022291">
    <property type="entry name" value="Bacteriocin_synth_cyclodeHase"/>
</dbReference>
<accession>A0ABR5J1W4</accession>
<dbReference type="Gene3D" id="3.30.40.250">
    <property type="match status" value="1"/>
</dbReference>
<gene>
    <name evidence="2" type="ORF">ADK38_25960</name>
</gene>
<dbReference type="NCBIfam" id="TIGR03604">
    <property type="entry name" value="TOMM_cyclo_SagD"/>
    <property type="match status" value="1"/>
</dbReference>
<dbReference type="Gene3D" id="3.30.1330.230">
    <property type="match status" value="1"/>
</dbReference>
<dbReference type="Gene3D" id="3.30.160.660">
    <property type="match status" value="1"/>
</dbReference>
<organism evidence="2 3">
    <name type="scientific">Streptomyces varsoviensis</name>
    <dbReference type="NCBI Taxonomy" id="67373"/>
    <lineage>
        <taxon>Bacteria</taxon>
        <taxon>Bacillati</taxon>
        <taxon>Actinomycetota</taxon>
        <taxon>Actinomycetes</taxon>
        <taxon>Kitasatosporales</taxon>
        <taxon>Streptomycetaceae</taxon>
        <taxon>Streptomyces</taxon>
    </lineage>
</organism>
<protein>
    <submittedName>
        <fullName evidence="2">Cyclodehydratase</fullName>
    </submittedName>
</protein>
<dbReference type="InterPro" id="IPR003776">
    <property type="entry name" value="YcaO-like_dom"/>
</dbReference>
<dbReference type="Proteomes" id="UP000037020">
    <property type="component" value="Unassembled WGS sequence"/>
</dbReference>
<comment type="caution">
    <text evidence="2">The sequence shown here is derived from an EMBL/GenBank/DDBJ whole genome shotgun (WGS) entry which is preliminary data.</text>
</comment>
<evidence type="ECO:0000313" key="3">
    <source>
        <dbReference type="Proteomes" id="UP000037020"/>
    </source>
</evidence>
<dbReference type="NCBIfam" id="TIGR03882">
    <property type="entry name" value="cyclo_dehyd_2"/>
    <property type="match status" value="1"/>
</dbReference>
<dbReference type="PANTHER" id="PTHR37809:SF1">
    <property type="entry name" value="RIBOSOMAL PROTEIN S12 METHYLTHIOTRANSFERASE ACCESSORY FACTOR YCAO"/>
    <property type="match status" value="1"/>
</dbReference>
<name>A0ABR5J1W4_9ACTN</name>
<feature type="non-terminal residue" evidence="2">
    <location>
        <position position="1"/>
    </location>
</feature>
<keyword evidence="3" id="KW-1185">Reference proteome</keyword>
<evidence type="ECO:0000313" key="2">
    <source>
        <dbReference type="EMBL" id="KOG87344.1"/>
    </source>
</evidence>
<dbReference type="PANTHER" id="PTHR37809">
    <property type="entry name" value="RIBOSOMAL PROTEIN S12 METHYLTHIOTRANSFERASE ACCESSORY FACTOR YCAO"/>
    <property type="match status" value="1"/>
</dbReference>
<feature type="domain" description="YcaO" evidence="1">
    <location>
        <begin position="220"/>
        <end position="605"/>
    </location>
</feature>